<dbReference type="STRING" id="35752.SAMN05421541_104398"/>
<evidence type="ECO:0000313" key="2">
    <source>
        <dbReference type="EMBL" id="SFE91184.1"/>
    </source>
</evidence>
<protein>
    <recommendedName>
        <fullName evidence="4">Lipoprotein LpqN</fullName>
    </recommendedName>
</protein>
<feature type="chain" id="PRO_5011704402" description="Lipoprotein LpqN" evidence="1">
    <location>
        <begin position="24"/>
        <end position="217"/>
    </location>
</feature>
<dbReference type="Pfam" id="PF18966">
    <property type="entry name" value="Lipoprotein_23"/>
    <property type="match status" value="1"/>
</dbReference>
<keyword evidence="3" id="KW-1185">Reference proteome</keyword>
<evidence type="ECO:0000256" key="1">
    <source>
        <dbReference type="SAM" id="SignalP"/>
    </source>
</evidence>
<feature type="signal peptide" evidence="1">
    <location>
        <begin position="1"/>
        <end position="23"/>
    </location>
</feature>
<reference evidence="2 3" key="1">
    <citation type="submission" date="2016-10" db="EMBL/GenBank/DDBJ databases">
        <authorList>
            <person name="de Groot N.N."/>
        </authorList>
    </citation>
    <scope>NUCLEOTIDE SEQUENCE [LARGE SCALE GENOMIC DNA]</scope>
    <source>
        <strain evidence="2 3">DSM 43019</strain>
    </source>
</reference>
<accession>A0A1I2EDQ5</accession>
<dbReference type="AlphaFoldDB" id="A0A1I2EDQ5"/>
<proteinExistence type="predicted"/>
<name>A0A1I2EDQ5_9ACTN</name>
<dbReference type="OrthoDB" id="3695526at2"/>
<dbReference type="InterPro" id="IPR044058">
    <property type="entry name" value="Lipoprotein_23"/>
</dbReference>
<gene>
    <name evidence="2" type="ORF">SAMN05421541_104398</name>
</gene>
<dbReference type="RefSeq" id="WP_093613186.1">
    <property type="nucleotide sequence ID" value="NZ_BOMT01000029.1"/>
</dbReference>
<evidence type="ECO:0000313" key="3">
    <source>
        <dbReference type="Proteomes" id="UP000199645"/>
    </source>
</evidence>
<sequence>MKTTYTSAGVALAFVLAVSGCSADPAPQAPQAPQAPPALAASSAPAAPPAAAAGATVGAEGSACELPVSFQAAAGWKAKKVEAKGELAALAKVGDFTVVCEIDAKPAGNIGFLRVHVADGLSGAPAEHLQEFMKAAIGKREASNTDITDVQIGGAQAAEGSWETLDKEYDIRSKYTAFALNTKKGIVVVQLAPLDTGEFTSMQPAYELARTTVKIDD</sequence>
<dbReference type="PROSITE" id="PS51257">
    <property type="entry name" value="PROKAR_LIPOPROTEIN"/>
    <property type="match status" value="1"/>
</dbReference>
<organism evidence="2 3">
    <name type="scientific">Actinoplanes philippinensis</name>
    <dbReference type="NCBI Taxonomy" id="35752"/>
    <lineage>
        <taxon>Bacteria</taxon>
        <taxon>Bacillati</taxon>
        <taxon>Actinomycetota</taxon>
        <taxon>Actinomycetes</taxon>
        <taxon>Micromonosporales</taxon>
        <taxon>Micromonosporaceae</taxon>
        <taxon>Actinoplanes</taxon>
    </lineage>
</organism>
<evidence type="ECO:0008006" key="4">
    <source>
        <dbReference type="Google" id="ProtNLM"/>
    </source>
</evidence>
<dbReference type="Proteomes" id="UP000199645">
    <property type="component" value="Unassembled WGS sequence"/>
</dbReference>
<keyword evidence="1" id="KW-0732">Signal</keyword>
<dbReference type="EMBL" id="FONV01000004">
    <property type="protein sequence ID" value="SFE91184.1"/>
    <property type="molecule type" value="Genomic_DNA"/>
</dbReference>